<accession>A0A1U9LBI6</accession>
<evidence type="ECO:0000256" key="1">
    <source>
        <dbReference type="ARBA" id="ARBA00001924"/>
    </source>
</evidence>
<comment type="cofactor">
    <cofactor evidence="1">
        <name>Mo-molybdopterin</name>
        <dbReference type="ChEBI" id="CHEBI:71302"/>
    </cofactor>
</comment>
<dbReference type="KEGG" id="aper:A0U91_00705"/>
<dbReference type="EMBL" id="CP014687">
    <property type="protein sequence ID" value="AQT03801.1"/>
    <property type="molecule type" value="Genomic_DNA"/>
</dbReference>
<evidence type="ECO:0000256" key="9">
    <source>
        <dbReference type="ARBA" id="ARBA00023014"/>
    </source>
</evidence>
<evidence type="ECO:0000259" key="12">
    <source>
        <dbReference type="SMART" id="SM01008"/>
    </source>
</evidence>
<evidence type="ECO:0000256" key="3">
    <source>
        <dbReference type="ARBA" id="ARBA00006849"/>
    </source>
</evidence>
<dbReference type="SUPFAM" id="SSF56003">
    <property type="entry name" value="Molybdenum cofactor-binding domain"/>
    <property type="match status" value="1"/>
</dbReference>
<dbReference type="GO" id="GO:0016491">
    <property type="term" value="F:oxidoreductase activity"/>
    <property type="evidence" value="ECO:0007669"/>
    <property type="project" value="UniProtKB-KW"/>
</dbReference>
<dbReference type="RefSeq" id="WP_077929744.1">
    <property type="nucleotide sequence ID" value="NZ_CP014687.1"/>
</dbReference>
<dbReference type="InterPro" id="IPR046867">
    <property type="entry name" value="AldOxase/xan_DH_MoCoBD2"/>
</dbReference>
<evidence type="ECO:0000256" key="5">
    <source>
        <dbReference type="ARBA" id="ARBA00022714"/>
    </source>
</evidence>
<evidence type="ECO:0000256" key="2">
    <source>
        <dbReference type="ARBA" id="ARBA00001974"/>
    </source>
</evidence>
<dbReference type="AlphaFoldDB" id="A0A1U9LBI6"/>
<keyword evidence="7" id="KW-0560">Oxidoreductase</keyword>
<dbReference type="InterPro" id="IPR016208">
    <property type="entry name" value="Ald_Oxase/xanthine_DH-like"/>
</dbReference>
<dbReference type="InterPro" id="IPR008274">
    <property type="entry name" value="AldOxase/xan_DH_MoCoBD1"/>
</dbReference>
<feature type="domain" description="Aldehyde oxidase/xanthine dehydrogenase a/b hammerhead" evidence="12">
    <location>
        <begin position="34"/>
        <end position="142"/>
    </location>
</feature>
<dbReference type="Gene3D" id="3.90.1170.50">
    <property type="entry name" value="Aldehyde oxidase/xanthine dehydrogenase, a/b hammerhead"/>
    <property type="match status" value="1"/>
</dbReference>
<name>A0A1U9LBI6_9PROT</name>
<reference evidence="13 14" key="1">
    <citation type="submission" date="2016-03" db="EMBL/GenBank/DDBJ databases">
        <title>Acetic acid bacteria sequencing.</title>
        <authorList>
            <person name="Brandt J."/>
            <person name="Jakob F."/>
            <person name="Vogel R.F."/>
        </authorList>
    </citation>
    <scope>NUCLEOTIDE SEQUENCE [LARGE SCALE GENOMIC DNA]</scope>
    <source>
        <strain evidence="13 14">TMW2.1084</strain>
    </source>
</reference>
<dbReference type="Pfam" id="PF20256">
    <property type="entry name" value="MoCoBD_2"/>
    <property type="match status" value="1"/>
</dbReference>
<keyword evidence="5" id="KW-0001">2Fe-2S</keyword>
<keyword evidence="4" id="KW-0500">Molybdenum</keyword>
<dbReference type="PANTHER" id="PTHR11908">
    <property type="entry name" value="XANTHINE DEHYDROGENASE"/>
    <property type="match status" value="1"/>
</dbReference>
<dbReference type="GO" id="GO:0030151">
    <property type="term" value="F:molybdenum ion binding"/>
    <property type="evidence" value="ECO:0007669"/>
    <property type="project" value="InterPro"/>
</dbReference>
<comment type="cofactor">
    <cofactor evidence="2">
        <name>FAD</name>
        <dbReference type="ChEBI" id="CHEBI:57692"/>
    </cofactor>
</comment>
<organism evidence="13 14">
    <name type="scientific">Acetobacter persici</name>
    <dbReference type="NCBI Taxonomy" id="1076596"/>
    <lineage>
        <taxon>Bacteria</taxon>
        <taxon>Pseudomonadati</taxon>
        <taxon>Pseudomonadota</taxon>
        <taxon>Alphaproteobacteria</taxon>
        <taxon>Acetobacterales</taxon>
        <taxon>Acetobacteraceae</taxon>
        <taxon>Acetobacter</taxon>
    </lineage>
</organism>
<evidence type="ECO:0000256" key="6">
    <source>
        <dbReference type="ARBA" id="ARBA00022723"/>
    </source>
</evidence>
<dbReference type="SUPFAM" id="SSF54665">
    <property type="entry name" value="CO dehydrogenase molybdoprotein N-domain-like"/>
    <property type="match status" value="1"/>
</dbReference>
<comment type="cofactor">
    <cofactor evidence="10">
        <name>[2Fe-2S] cluster</name>
        <dbReference type="ChEBI" id="CHEBI:190135"/>
    </cofactor>
</comment>
<evidence type="ECO:0000313" key="14">
    <source>
        <dbReference type="Proteomes" id="UP000189055"/>
    </source>
</evidence>
<dbReference type="InterPro" id="IPR000674">
    <property type="entry name" value="Ald_Oxase/Xan_DH_a/b"/>
</dbReference>
<dbReference type="Pfam" id="PF01315">
    <property type="entry name" value="Ald_Xan_dh_C"/>
    <property type="match status" value="1"/>
</dbReference>
<dbReference type="STRING" id="1076596.A0U91_00705"/>
<proteinExistence type="inferred from homology"/>
<evidence type="ECO:0000256" key="8">
    <source>
        <dbReference type="ARBA" id="ARBA00023004"/>
    </source>
</evidence>
<evidence type="ECO:0000256" key="10">
    <source>
        <dbReference type="ARBA" id="ARBA00034078"/>
    </source>
</evidence>
<evidence type="ECO:0000256" key="11">
    <source>
        <dbReference type="ARBA" id="ARBA00053029"/>
    </source>
</evidence>
<sequence>MSEALKLERMPVAPIVPGGASTSLRHESARMHVSGSAAYIDDLPEPQGLLHVVPGLSTKAHARIVSMDLEAVRAVPGVVCVLTAADIPGENQISAVGKGDEPLLAEGEVCFYGQPVFVVVAESRGVARRAAKLAKIEYEDRPAVLNIAQAREAGGELVWRPLVMSRGDVEAGLVAAPRRLSGQVTIGGQEHFYLEGQAALAQPGEEGEMRVWSSTQHPTETQHMVAHCLHVPSNLVTVEVRRMGGAFGGKESQANTPACLAAIAAHATGRAAKMRLDRDDDMMMTGKRHDFVIDYDVGFDDEGNILAVDMVLAARCGWAADLSGPVVDRALFHADNAYFYPDVRFRSEPLKTNTQSNTAYRGFGGPQGIVAAERVIEEIAIATGLDPLDVRVRNVYGTGTRNITPYHMTVEDSIAAEVMTQLAERCDYRERRQALREANKSSPFIKRGIALTPVKFGISFTATHYNQAGALVHVYTDGSVQVNHGGTEMGQGLHTKMVQIAMREFGLTEDRVRITATTTGKVPNTSATAASSGADLNGMAVLDAVQKIKARLVSFAAEHWSVAEENVRFLPEGVRVGEEVIPFPELTKAAYFARVSLSANGFYKTPKISWNAATGRGRPFYYFAYGAACAEVAVDLLTGENRIERVDILHDAGQSLNPAIDIGQIEGGFVQGAGWLTMEELVWDESGRLRTHAPSTYKIPACSDRPRIFNVALLENSPNQEATIFRSKAVGEPPFVHGVAVLQAMSDALASLNAYKTCPQLDAPATPEQILRTAERMRSQRQP</sequence>
<keyword evidence="6" id="KW-0479">Metal-binding</keyword>
<dbReference type="FunFam" id="3.30.365.10:FF:000002">
    <property type="entry name" value="Xanthine dehydrogenase oxidase"/>
    <property type="match status" value="1"/>
</dbReference>
<dbReference type="InterPro" id="IPR014309">
    <property type="entry name" value="Xanthine_DH_Mopterin-bd_su"/>
</dbReference>
<dbReference type="Pfam" id="PF02738">
    <property type="entry name" value="MoCoBD_1"/>
    <property type="match status" value="1"/>
</dbReference>
<dbReference type="SMART" id="SM01008">
    <property type="entry name" value="Ald_Xan_dh_C"/>
    <property type="match status" value="1"/>
</dbReference>
<dbReference type="FunFam" id="3.30.365.10:FF:000001">
    <property type="entry name" value="Xanthine dehydrogenase oxidase"/>
    <property type="match status" value="1"/>
</dbReference>
<evidence type="ECO:0000313" key="13">
    <source>
        <dbReference type="EMBL" id="AQT03801.1"/>
    </source>
</evidence>
<protein>
    <submittedName>
        <fullName evidence="13">Xanthine dehydrogenase molybdopterin binding subunit</fullName>
    </submittedName>
</protein>
<comment type="cofactor">
    <cofactor evidence="11">
        <name>Mo-molybdopterin cytosine dinucleotide</name>
        <dbReference type="ChEBI" id="CHEBI:71308"/>
    </cofactor>
</comment>
<gene>
    <name evidence="13" type="ORF">A0U91_00705</name>
</gene>
<dbReference type="GO" id="GO:0005506">
    <property type="term" value="F:iron ion binding"/>
    <property type="evidence" value="ECO:0007669"/>
    <property type="project" value="InterPro"/>
</dbReference>
<keyword evidence="8" id="KW-0408">Iron</keyword>
<dbReference type="NCBIfam" id="TIGR02965">
    <property type="entry name" value="xanthine_xdhB"/>
    <property type="match status" value="1"/>
</dbReference>
<keyword evidence="9" id="KW-0411">Iron-sulfur</keyword>
<dbReference type="GO" id="GO:0051537">
    <property type="term" value="F:2 iron, 2 sulfur cluster binding"/>
    <property type="evidence" value="ECO:0007669"/>
    <property type="project" value="UniProtKB-KW"/>
</dbReference>
<dbReference type="InterPro" id="IPR036856">
    <property type="entry name" value="Ald_Oxase/Xan_DH_a/b_sf"/>
</dbReference>
<dbReference type="Gene3D" id="3.30.365.10">
    <property type="entry name" value="Aldehyde oxidase/xanthine dehydrogenase, molybdopterin binding domain"/>
    <property type="match status" value="4"/>
</dbReference>
<evidence type="ECO:0000256" key="7">
    <source>
        <dbReference type="ARBA" id="ARBA00023002"/>
    </source>
</evidence>
<dbReference type="PANTHER" id="PTHR11908:SF132">
    <property type="entry name" value="ALDEHYDE OXIDASE 1-RELATED"/>
    <property type="match status" value="1"/>
</dbReference>
<evidence type="ECO:0000256" key="4">
    <source>
        <dbReference type="ARBA" id="ARBA00022505"/>
    </source>
</evidence>
<dbReference type="Proteomes" id="UP000189055">
    <property type="component" value="Chromosome"/>
</dbReference>
<dbReference type="InterPro" id="IPR037165">
    <property type="entry name" value="AldOxase/xan_DH_Mopterin-bd_sf"/>
</dbReference>
<comment type="similarity">
    <text evidence="3">Belongs to the xanthine dehydrogenase family.</text>
</comment>